<dbReference type="Proteomes" id="UP001279734">
    <property type="component" value="Unassembled WGS sequence"/>
</dbReference>
<comment type="caution">
    <text evidence="1">The sequence shown here is derived from an EMBL/GenBank/DDBJ whole genome shotgun (WGS) entry which is preliminary data.</text>
</comment>
<proteinExistence type="predicted"/>
<name>A0AAD3XX08_NEPGR</name>
<evidence type="ECO:0000313" key="2">
    <source>
        <dbReference type="Proteomes" id="UP001279734"/>
    </source>
</evidence>
<evidence type="ECO:0000313" key="1">
    <source>
        <dbReference type="EMBL" id="GMH19589.1"/>
    </source>
</evidence>
<dbReference type="AlphaFoldDB" id="A0AAD3XX08"/>
<protein>
    <submittedName>
        <fullName evidence="1">Uncharacterized protein</fullName>
    </submittedName>
</protein>
<gene>
    <name evidence="1" type="ORF">Nepgr_021430</name>
</gene>
<reference evidence="1" key="1">
    <citation type="submission" date="2023-05" db="EMBL/GenBank/DDBJ databases">
        <title>Nepenthes gracilis genome sequencing.</title>
        <authorList>
            <person name="Fukushima K."/>
        </authorList>
    </citation>
    <scope>NUCLEOTIDE SEQUENCE</scope>
    <source>
        <strain evidence="1">SING2019-196</strain>
    </source>
</reference>
<dbReference type="EMBL" id="BSYO01000021">
    <property type="protein sequence ID" value="GMH19589.1"/>
    <property type="molecule type" value="Genomic_DNA"/>
</dbReference>
<accession>A0AAD3XX08</accession>
<sequence>MLRLQDAGSHFSRSAVILCNCFGVAARFRIILVPSRGLEGGYSQASGGGALDCSEELLSYLLLMLVMAEVADSDAAFVWSIATVAVMASEARAGDEAVFSS</sequence>
<organism evidence="1 2">
    <name type="scientific">Nepenthes gracilis</name>
    <name type="common">Slender pitcher plant</name>
    <dbReference type="NCBI Taxonomy" id="150966"/>
    <lineage>
        <taxon>Eukaryota</taxon>
        <taxon>Viridiplantae</taxon>
        <taxon>Streptophyta</taxon>
        <taxon>Embryophyta</taxon>
        <taxon>Tracheophyta</taxon>
        <taxon>Spermatophyta</taxon>
        <taxon>Magnoliopsida</taxon>
        <taxon>eudicotyledons</taxon>
        <taxon>Gunneridae</taxon>
        <taxon>Pentapetalae</taxon>
        <taxon>Caryophyllales</taxon>
        <taxon>Nepenthaceae</taxon>
        <taxon>Nepenthes</taxon>
    </lineage>
</organism>
<keyword evidence="2" id="KW-1185">Reference proteome</keyword>